<proteinExistence type="predicted"/>
<dbReference type="RefSeq" id="WP_149860105.1">
    <property type="nucleotide sequence ID" value="NZ_VUOD01000003.1"/>
</dbReference>
<protein>
    <submittedName>
        <fullName evidence="2">ATP-dependent zinc protease</fullName>
    </submittedName>
</protein>
<name>A0A5B2ZDZ0_9GAMM</name>
<evidence type="ECO:0000313" key="3">
    <source>
        <dbReference type="Proteomes" id="UP000322165"/>
    </source>
</evidence>
<keyword evidence="2" id="KW-0378">Hydrolase</keyword>
<dbReference type="GO" id="GO:0006508">
    <property type="term" value="P:proteolysis"/>
    <property type="evidence" value="ECO:0007669"/>
    <property type="project" value="UniProtKB-KW"/>
</dbReference>
<sequence>MPQPVCLGWREWVALPALGIVAMRAKVDTGARSSALHVEFQESFRREGVEWVRFAVATGVHGFGDSLAEAPVLDRRSVTDSGGHSTQRVFIRTSLRLAGQEWEADINLTRRRNMLFPMLLGRTALAGRFVVDPAASFLHGQEPPTS</sequence>
<evidence type="ECO:0000313" key="2">
    <source>
        <dbReference type="EMBL" id="KAA2285281.1"/>
    </source>
</evidence>
<dbReference type="Gene3D" id="2.40.70.10">
    <property type="entry name" value="Acid Proteases"/>
    <property type="match status" value="1"/>
</dbReference>
<gene>
    <name evidence="2" type="ORF">F0415_05010</name>
</gene>
<dbReference type="PANTHER" id="PTHR38037">
    <property type="entry name" value="ZN_PROTEASE DOMAIN-CONTAINING PROTEIN"/>
    <property type="match status" value="1"/>
</dbReference>
<organism evidence="2 3">
    <name type="scientific">Arenimonas fontis</name>
    <dbReference type="NCBI Taxonomy" id="2608255"/>
    <lineage>
        <taxon>Bacteria</taxon>
        <taxon>Pseudomonadati</taxon>
        <taxon>Pseudomonadota</taxon>
        <taxon>Gammaproteobacteria</taxon>
        <taxon>Lysobacterales</taxon>
        <taxon>Lysobacteraceae</taxon>
        <taxon>Arenimonas</taxon>
    </lineage>
</organism>
<dbReference type="InterPro" id="IPR008503">
    <property type="entry name" value="Asp_endopeptidase"/>
</dbReference>
<reference evidence="2 3" key="2">
    <citation type="submission" date="2019-09" db="EMBL/GenBank/DDBJ databases">
        <authorList>
            <person name="Mazur A."/>
        </authorList>
    </citation>
    <scope>NUCLEOTIDE SEQUENCE [LARGE SCALE GENOMIC DNA]</scope>
    <source>
        <strain evidence="2 3">3729k</strain>
    </source>
</reference>
<dbReference type="GO" id="GO:0008233">
    <property type="term" value="F:peptidase activity"/>
    <property type="evidence" value="ECO:0007669"/>
    <property type="project" value="UniProtKB-KW"/>
</dbReference>
<dbReference type="Proteomes" id="UP000322165">
    <property type="component" value="Unassembled WGS sequence"/>
</dbReference>
<keyword evidence="2" id="KW-0645">Protease</keyword>
<dbReference type="EMBL" id="VUOD01000003">
    <property type="protein sequence ID" value="KAA2285281.1"/>
    <property type="molecule type" value="Genomic_DNA"/>
</dbReference>
<dbReference type="AlphaFoldDB" id="A0A5B2ZDZ0"/>
<comment type="caution">
    <text evidence="2">The sequence shown here is derived from an EMBL/GenBank/DDBJ whole genome shotgun (WGS) entry which is preliminary data.</text>
</comment>
<dbReference type="Pfam" id="PF05618">
    <property type="entry name" value="Zn_protease"/>
    <property type="match status" value="1"/>
</dbReference>
<keyword evidence="3" id="KW-1185">Reference proteome</keyword>
<feature type="domain" description="Retropepsin-like aspartic endopeptidase" evidence="1">
    <location>
        <begin position="7"/>
        <end position="140"/>
    </location>
</feature>
<dbReference type="PANTHER" id="PTHR38037:SF1">
    <property type="entry name" value="ATP-DEPENDENT ZINC PROTEASE DOMAIN-CONTAINING PROTEIN-RELATED"/>
    <property type="match status" value="1"/>
</dbReference>
<reference evidence="2 3" key="1">
    <citation type="submission" date="2019-09" db="EMBL/GenBank/DDBJ databases">
        <title>Arenimonas chukotkensis sp. nov., a bacterium isolated from Chukotka hot spring, Arctic region, Russia.</title>
        <authorList>
            <person name="Zayulina K.S."/>
            <person name="Prokofeva M.I."/>
            <person name="Elcheninov A.G."/>
            <person name="Novikov A."/>
            <person name="Kochetkova T.V."/>
            <person name="Kublanov I.V."/>
        </authorList>
    </citation>
    <scope>NUCLEOTIDE SEQUENCE [LARGE SCALE GENOMIC DNA]</scope>
    <source>
        <strain evidence="2 3">3729k</strain>
    </source>
</reference>
<accession>A0A5B2ZDZ0</accession>
<evidence type="ECO:0000259" key="1">
    <source>
        <dbReference type="Pfam" id="PF05618"/>
    </source>
</evidence>
<dbReference type="InterPro" id="IPR021109">
    <property type="entry name" value="Peptidase_aspartic_dom_sf"/>
</dbReference>
<dbReference type="SUPFAM" id="SSF50630">
    <property type="entry name" value="Acid proteases"/>
    <property type="match status" value="1"/>
</dbReference>